<name>A0A4R4ZM70_9ACTN</name>
<accession>A0A4R4ZM70</accession>
<evidence type="ECO:0000313" key="3">
    <source>
        <dbReference type="Proteomes" id="UP000295578"/>
    </source>
</evidence>
<feature type="region of interest" description="Disordered" evidence="1">
    <location>
        <begin position="54"/>
        <end position="89"/>
    </location>
</feature>
<dbReference type="InterPro" id="IPR045684">
    <property type="entry name" value="DUF6191"/>
</dbReference>
<proteinExistence type="predicted"/>
<dbReference type="Pfam" id="PF19690">
    <property type="entry name" value="DUF6191"/>
    <property type="match status" value="1"/>
</dbReference>
<feature type="compositionally biased region" description="Polar residues" evidence="1">
    <location>
        <begin position="55"/>
        <end position="67"/>
    </location>
</feature>
<evidence type="ECO:0000256" key="1">
    <source>
        <dbReference type="SAM" id="MobiDB-lite"/>
    </source>
</evidence>
<comment type="caution">
    <text evidence="2">The sequence shown here is derived from an EMBL/GenBank/DDBJ whole genome shotgun (WGS) entry which is preliminary data.</text>
</comment>
<organism evidence="2 3">
    <name type="scientific">Actinomadura darangshiensis</name>
    <dbReference type="NCBI Taxonomy" id="705336"/>
    <lineage>
        <taxon>Bacteria</taxon>
        <taxon>Bacillati</taxon>
        <taxon>Actinomycetota</taxon>
        <taxon>Actinomycetes</taxon>
        <taxon>Streptosporangiales</taxon>
        <taxon>Thermomonosporaceae</taxon>
        <taxon>Actinomadura</taxon>
    </lineage>
</organism>
<gene>
    <name evidence="2" type="ORF">E1293_46070</name>
</gene>
<keyword evidence="3" id="KW-1185">Reference proteome</keyword>
<dbReference type="AlphaFoldDB" id="A0A4R4ZM70"/>
<evidence type="ECO:0000313" key="2">
    <source>
        <dbReference type="EMBL" id="TDD59938.1"/>
    </source>
</evidence>
<reference evidence="2 3" key="1">
    <citation type="submission" date="2019-03" db="EMBL/GenBank/DDBJ databases">
        <title>Draft genome sequences of novel Actinobacteria.</title>
        <authorList>
            <person name="Sahin N."/>
            <person name="Ay H."/>
            <person name="Saygin H."/>
        </authorList>
    </citation>
    <scope>NUCLEOTIDE SEQUENCE [LARGE SCALE GENOMIC DNA]</scope>
    <source>
        <strain evidence="2 3">DSM 45941</strain>
    </source>
</reference>
<dbReference type="Proteomes" id="UP000295578">
    <property type="component" value="Unassembled WGS sequence"/>
</dbReference>
<protein>
    <submittedName>
        <fullName evidence="2">Uncharacterized protein</fullName>
    </submittedName>
</protein>
<dbReference type="OrthoDB" id="3692692at2"/>
<dbReference type="RefSeq" id="WP_132206346.1">
    <property type="nucleotide sequence ID" value="NZ_SMKY01000541.1"/>
</dbReference>
<dbReference type="EMBL" id="SMKY01000541">
    <property type="protein sequence ID" value="TDD59938.1"/>
    <property type="molecule type" value="Genomic_DNA"/>
</dbReference>
<sequence>MTIPGLVVGLVAFAVLDHAGLWAHRKFRLPWRRDEVGRPVSAIAVGELDVFFQGTHRNQQDQRSSSLIHRDEENDAAPPHTTIDLDAGTAVIRLPPTPA</sequence>